<dbReference type="AlphaFoldDB" id="A0A2W2AYH1"/>
<dbReference type="RefSeq" id="WP_111257748.1">
    <property type="nucleotide sequence ID" value="NZ_POTW01000095.1"/>
</dbReference>
<comment type="caution">
    <text evidence="2">The sequence shown here is derived from an EMBL/GenBank/DDBJ whole genome shotgun (WGS) entry which is preliminary data.</text>
</comment>
<feature type="domain" description="N-acetyltransferase" evidence="1">
    <location>
        <begin position="1"/>
        <end position="171"/>
    </location>
</feature>
<keyword evidence="2" id="KW-0808">Transferase</keyword>
<dbReference type="PANTHER" id="PTHR43415">
    <property type="entry name" value="SPERMIDINE N(1)-ACETYLTRANSFERASE"/>
    <property type="match status" value="1"/>
</dbReference>
<dbReference type="InterPro" id="IPR000182">
    <property type="entry name" value="GNAT_dom"/>
</dbReference>
<dbReference type="SUPFAM" id="SSF55729">
    <property type="entry name" value="Acyl-CoA N-acyltransferases (Nat)"/>
    <property type="match status" value="1"/>
</dbReference>
<accession>A0A2W2AYH1</accession>
<evidence type="ECO:0000259" key="1">
    <source>
        <dbReference type="PROSITE" id="PS51186"/>
    </source>
</evidence>
<reference evidence="2 3" key="1">
    <citation type="submission" date="2018-01" db="EMBL/GenBank/DDBJ databases">
        <title>Draft genome sequence of Jiangella sp. GTF31.</title>
        <authorList>
            <person name="Sahin N."/>
            <person name="Ay H."/>
            <person name="Saygin H."/>
        </authorList>
    </citation>
    <scope>NUCLEOTIDE SEQUENCE [LARGE SCALE GENOMIC DNA]</scope>
    <source>
        <strain evidence="2 3">GTF31</strain>
    </source>
</reference>
<proteinExistence type="predicted"/>
<gene>
    <name evidence="2" type="ORF">C1I92_27090</name>
</gene>
<protein>
    <submittedName>
        <fullName evidence="2">GNAT family N-acetyltransferase</fullName>
    </submittedName>
</protein>
<name>A0A2W2AYH1_9ACTN</name>
<dbReference type="PROSITE" id="PS51186">
    <property type="entry name" value="GNAT"/>
    <property type="match status" value="1"/>
</dbReference>
<keyword evidence="3" id="KW-1185">Reference proteome</keyword>
<dbReference type="InterPro" id="IPR016181">
    <property type="entry name" value="Acyl_CoA_acyltransferase"/>
</dbReference>
<dbReference type="GO" id="GO:0016747">
    <property type="term" value="F:acyltransferase activity, transferring groups other than amino-acyl groups"/>
    <property type="evidence" value="ECO:0007669"/>
    <property type="project" value="InterPro"/>
</dbReference>
<dbReference type="PANTHER" id="PTHR43415:SF3">
    <property type="entry name" value="GNAT-FAMILY ACETYLTRANSFERASE"/>
    <property type="match status" value="1"/>
</dbReference>
<sequence length="179" mass="19515">MNDPHVLLSGERLALGLPRAEGQRSYQRWENDPATIHGHGARLRPACESPARAGRGRFELVRLSDSAPVGLSVLRIDQAARTAEFTMLLAPAARGQGLGTEAAVLTLDWAFHAAALRMVWLTILEPNVPAIRAYEWAGFRTAGRLRDAGWWRGEPCDGLLMDAVRADFPGPSRVPADVT</sequence>
<dbReference type="Pfam" id="PF13302">
    <property type="entry name" value="Acetyltransf_3"/>
    <property type="match status" value="1"/>
</dbReference>
<dbReference type="Gene3D" id="3.40.630.30">
    <property type="match status" value="1"/>
</dbReference>
<dbReference type="Proteomes" id="UP000248764">
    <property type="component" value="Unassembled WGS sequence"/>
</dbReference>
<organism evidence="2 3">
    <name type="scientific">Jiangella anatolica</name>
    <dbReference type="NCBI Taxonomy" id="2670374"/>
    <lineage>
        <taxon>Bacteria</taxon>
        <taxon>Bacillati</taxon>
        <taxon>Actinomycetota</taxon>
        <taxon>Actinomycetes</taxon>
        <taxon>Jiangellales</taxon>
        <taxon>Jiangellaceae</taxon>
        <taxon>Jiangella</taxon>
    </lineage>
</organism>
<evidence type="ECO:0000313" key="2">
    <source>
        <dbReference type="EMBL" id="PZF80245.1"/>
    </source>
</evidence>
<evidence type="ECO:0000313" key="3">
    <source>
        <dbReference type="Proteomes" id="UP000248764"/>
    </source>
</evidence>
<dbReference type="EMBL" id="POTW01000095">
    <property type="protein sequence ID" value="PZF80245.1"/>
    <property type="molecule type" value="Genomic_DNA"/>
</dbReference>